<proteinExistence type="predicted"/>
<dbReference type="InterPro" id="IPR000782">
    <property type="entry name" value="FAS1_domain"/>
</dbReference>
<evidence type="ECO:0000259" key="1">
    <source>
        <dbReference type="PROSITE" id="PS50213"/>
    </source>
</evidence>
<reference evidence="2 3" key="1">
    <citation type="submission" date="2016-09" db="EMBL/GenBank/DDBJ databases">
        <title>Extensive genetic diversity and differential bi-allelic expression allows diatom success in the polar Southern Ocean.</title>
        <authorList>
            <consortium name="DOE Joint Genome Institute"/>
            <person name="Mock T."/>
            <person name="Otillar R.P."/>
            <person name="Strauss J."/>
            <person name="Dupont C."/>
            <person name="Frickenhaus S."/>
            <person name="Maumus F."/>
            <person name="Mcmullan M."/>
            <person name="Sanges R."/>
            <person name="Schmutz J."/>
            <person name="Toseland A."/>
            <person name="Valas R."/>
            <person name="Veluchamy A."/>
            <person name="Ward B.J."/>
            <person name="Allen A."/>
            <person name="Barry K."/>
            <person name="Falciatore A."/>
            <person name="Ferrante M."/>
            <person name="Fortunato A.E."/>
            <person name="Gloeckner G."/>
            <person name="Gruber A."/>
            <person name="Hipkin R."/>
            <person name="Janech M."/>
            <person name="Kroth P."/>
            <person name="Leese F."/>
            <person name="Lindquist E."/>
            <person name="Lyon B.R."/>
            <person name="Martin J."/>
            <person name="Mayer C."/>
            <person name="Parker M."/>
            <person name="Quesneville H."/>
            <person name="Raymond J."/>
            <person name="Uhlig C."/>
            <person name="Valentin K.U."/>
            <person name="Worden A.Z."/>
            <person name="Armbrust E.V."/>
            <person name="Bowler C."/>
            <person name="Green B."/>
            <person name="Moulton V."/>
            <person name="Van Oosterhout C."/>
            <person name="Grigoriev I."/>
        </authorList>
    </citation>
    <scope>NUCLEOTIDE SEQUENCE [LARGE SCALE GENOMIC DNA]</scope>
    <source>
        <strain evidence="2 3">CCMP1102</strain>
    </source>
</reference>
<protein>
    <recommendedName>
        <fullName evidence="1">FAS1 domain-containing protein</fullName>
    </recommendedName>
</protein>
<sequence length="173" mass="18681">MCEFLGITDEIRSNIYEASLMWVGLADDNTTNSGDGDDENDNDNDNDVSIFDLACSNDDFTTLCSLVETCIDSFDADKIFTVFAPTDEAFKALDEEVGGLDTAIYSNDVSCESGRATLIKMMTGVDARIKCTNGTPYGIKGGGNDELVNFVDVDIEAADGVIHIIDGVLFIRD</sequence>
<dbReference type="Gene3D" id="2.30.180.10">
    <property type="entry name" value="FAS1 domain"/>
    <property type="match status" value="1"/>
</dbReference>
<dbReference type="InParanoid" id="A0A1E7EX49"/>
<dbReference type="Pfam" id="PF02469">
    <property type="entry name" value="Fasciclin"/>
    <property type="match status" value="1"/>
</dbReference>
<dbReference type="SUPFAM" id="SSF82153">
    <property type="entry name" value="FAS1 domain"/>
    <property type="match status" value="1"/>
</dbReference>
<dbReference type="SMART" id="SM00554">
    <property type="entry name" value="FAS1"/>
    <property type="match status" value="1"/>
</dbReference>
<evidence type="ECO:0000313" key="2">
    <source>
        <dbReference type="EMBL" id="OEU10427.1"/>
    </source>
</evidence>
<dbReference type="OrthoDB" id="44517at2759"/>
<gene>
    <name evidence="2" type="ORF">FRACYDRAFT_247524</name>
</gene>
<dbReference type="AlphaFoldDB" id="A0A1E7EX49"/>
<feature type="domain" description="FAS1" evidence="1">
    <location>
        <begin position="47"/>
        <end position="169"/>
    </location>
</feature>
<dbReference type="InterPro" id="IPR036378">
    <property type="entry name" value="FAS1_dom_sf"/>
</dbReference>
<dbReference type="EMBL" id="KV784372">
    <property type="protein sequence ID" value="OEU10427.1"/>
    <property type="molecule type" value="Genomic_DNA"/>
</dbReference>
<dbReference type="PROSITE" id="PS50213">
    <property type="entry name" value="FAS1"/>
    <property type="match status" value="1"/>
</dbReference>
<organism evidence="2 3">
    <name type="scientific">Fragilariopsis cylindrus CCMP1102</name>
    <dbReference type="NCBI Taxonomy" id="635003"/>
    <lineage>
        <taxon>Eukaryota</taxon>
        <taxon>Sar</taxon>
        <taxon>Stramenopiles</taxon>
        <taxon>Ochrophyta</taxon>
        <taxon>Bacillariophyta</taxon>
        <taxon>Bacillariophyceae</taxon>
        <taxon>Bacillariophycidae</taxon>
        <taxon>Bacillariales</taxon>
        <taxon>Bacillariaceae</taxon>
        <taxon>Fragilariopsis</taxon>
    </lineage>
</organism>
<evidence type="ECO:0000313" key="3">
    <source>
        <dbReference type="Proteomes" id="UP000095751"/>
    </source>
</evidence>
<accession>A0A1E7EX49</accession>
<keyword evidence="3" id="KW-1185">Reference proteome</keyword>
<dbReference type="Proteomes" id="UP000095751">
    <property type="component" value="Unassembled WGS sequence"/>
</dbReference>
<name>A0A1E7EX49_9STRA</name>
<dbReference type="KEGG" id="fcy:FRACYDRAFT_247524"/>